<dbReference type="AlphaFoldDB" id="A0A8J4RXM7"/>
<comment type="caution">
    <text evidence="2">The sequence shown here is derived from an EMBL/GenBank/DDBJ whole genome shotgun (WGS) entry which is preliminary data.</text>
</comment>
<protein>
    <submittedName>
        <fullName evidence="2">Uncharacterized protein</fullName>
    </submittedName>
</protein>
<reference evidence="2" key="1">
    <citation type="journal article" date="2015" name="Genom Data">
        <title>Draft genome sequences of Phytophthora kernoviae and Phytophthora ramorum lineage EU2 from Scotland.</title>
        <authorList>
            <person name="Sambles C."/>
            <person name="Schlenzig A."/>
            <person name="O'Neill P."/>
            <person name="Grant M."/>
            <person name="Studholme D.J."/>
        </authorList>
    </citation>
    <scope>NUCLEOTIDE SEQUENCE</scope>
    <source>
        <strain evidence="2">00238/432</strain>
    </source>
</reference>
<feature type="region of interest" description="Disordered" evidence="1">
    <location>
        <begin position="23"/>
        <end position="42"/>
    </location>
</feature>
<evidence type="ECO:0000256" key="1">
    <source>
        <dbReference type="SAM" id="MobiDB-lite"/>
    </source>
</evidence>
<feature type="compositionally biased region" description="Polar residues" evidence="1">
    <location>
        <begin position="23"/>
        <end position="39"/>
    </location>
</feature>
<dbReference type="Proteomes" id="UP000702964">
    <property type="component" value="Unassembled WGS sequence"/>
</dbReference>
<evidence type="ECO:0000313" key="2">
    <source>
        <dbReference type="EMBL" id="KAF4317086.1"/>
    </source>
</evidence>
<accession>A0A8J4RXM7</accession>
<feature type="non-terminal residue" evidence="2">
    <location>
        <position position="1"/>
    </location>
</feature>
<dbReference type="EMBL" id="AOFI03000438">
    <property type="protein sequence ID" value="KAF4317086.1"/>
    <property type="molecule type" value="Genomic_DNA"/>
</dbReference>
<gene>
    <name evidence="2" type="ORF">G195_009504</name>
</gene>
<name>A0A8J4RXM7_9STRA</name>
<sequence length="170" mass="16879">CTLASTSERKLLRSGYDSPIDFSTITGGKSGASPMTATGTGLPGFPSLDSAPKAITGGQGDATKLLPSGLPSTDSFSSLTSLTKGDALPIASGTGKNILPTDVSALTGKNELSSLTDTNGVKSITKGLAGDSNQPDLNNLPIGGGSGKGFAGLTDDLTDLPLTSSGKKVY</sequence>
<organism evidence="2 3">
    <name type="scientific">Phytophthora kernoviae 00238/432</name>
    <dbReference type="NCBI Taxonomy" id="1284355"/>
    <lineage>
        <taxon>Eukaryota</taxon>
        <taxon>Sar</taxon>
        <taxon>Stramenopiles</taxon>
        <taxon>Oomycota</taxon>
        <taxon>Peronosporomycetes</taxon>
        <taxon>Peronosporales</taxon>
        <taxon>Peronosporaceae</taxon>
        <taxon>Phytophthora</taxon>
    </lineage>
</organism>
<proteinExistence type="predicted"/>
<evidence type="ECO:0000313" key="3">
    <source>
        <dbReference type="Proteomes" id="UP000702964"/>
    </source>
</evidence>
<reference evidence="2" key="2">
    <citation type="submission" date="2020-02" db="EMBL/GenBank/DDBJ databases">
        <authorList>
            <person name="Studholme D.J."/>
        </authorList>
    </citation>
    <scope>NUCLEOTIDE SEQUENCE</scope>
    <source>
        <strain evidence="2">00238/432</strain>
    </source>
</reference>